<name>A0A9P5ZUT6_PLEER</name>
<organism evidence="2 3">
    <name type="scientific">Pleurotus eryngii</name>
    <name type="common">Boletus of the steppes</name>
    <dbReference type="NCBI Taxonomy" id="5323"/>
    <lineage>
        <taxon>Eukaryota</taxon>
        <taxon>Fungi</taxon>
        <taxon>Dikarya</taxon>
        <taxon>Basidiomycota</taxon>
        <taxon>Agaricomycotina</taxon>
        <taxon>Agaricomycetes</taxon>
        <taxon>Agaricomycetidae</taxon>
        <taxon>Agaricales</taxon>
        <taxon>Pleurotineae</taxon>
        <taxon>Pleurotaceae</taxon>
        <taxon>Pleurotus</taxon>
    </lineage>
</organism>
<accession>A0A9P5ZUT6</accession>
<reference evidence="2" key="1">
    <citation type="submission" date="2020-11" db="EMBL/GenBank/DDBJ databases">
        <authorList>
            <consortium name="DOE Joint Genome Institute"/>
            <person name="Ahrendt S."/>
            <person name="Riley R."/>
            <person name="Andreopoulos W."/>
            <person name="Labutti K."/>
            <person name="Pangilinan J."/>
            <person name="Ruiz-Duenas F.J."/>
            <person name="Barrasa J.M."/>
            <person name="Sanchez-Garcia M."/>
            <person name="Camarero S."/>
            <person name="Miyauchi S."/>
            <person name="Serrano A."/>
            <person name="Linde D."/>
            <person name="Babiker R."/>
            <person name="Drula E."/>
            <person name="Ayuso-Fernandez I."/>
            <person name="Pacheco R."/>
            <person name="Padilla G."/>
            <person name="Ferreira P."/>
            <person name="Barriuso J."/>
            <person name="Kellner H."/>
            <person name="Castanera R."/>
            <person name="Alfaro M."/>
            <person name="Ramirez L."/>
            <person name="Pisabarro A.G."/>
            <person name="Kuo A."/>
            <person name="Tritt A."/>
            <person name="Lipzen A."/>
            <person name="He G."/>
            <person name="Yan M."/>
            <person name="Ng V."/>
            <person name="Cullen D."/>
            <person name="Martin F."/>
            <person name="Rosso M.-N."/>
            <person name="Henrissat B."/>
            <person name="Hibbett D."/>
            <person name="Martinez A.T."/>
            <person name="Grigoriev I.V."/>
        </authorList>
    </citation>
    <scope>NUCLEOTIDE SEQUENCE</scope>
    <source>
        <strain evidence="2">ATCC 90797</strain>
    </source>
</reference>
<sequence length="111" mass="12393">MPPHRSIHQKHGCRAHVVRDRYHPYPCPDYTNSIIRGTANEQHNELEPLLRHGERNVEPEHEAVVGGRRWLGIILKLVVALMIALACWAVKMALSTESSGDGDDPIAGEEA</sequence>
<evidence type="ECO:0000313" key="2">
    <source>
        <dbReference type="EMBL" id="KAF9494225.1"/>
    </source>
</evidence>
<proteinExistence type="predicted"/>
<protein>
    <submittedName>
        <fullName evidence="2">Uncharacterized protein</fullName>
    </submittedName>
</protein>
<keyword evidence="1" id="KW-0812">Transmembrane</keyword>
<dbReference type="AlphaFoldDB" id="A0A9P5ZUT6"/>
<keyword evidence="1" id="KW-1133">Transmembrane helix</keyword>
<dbReference type="OrthoDB" id="10300869at2759"/>
<keyword evidence="1" id="KW-0472">Membrane</keyword>
<evidence type="ECO:0000256" key="1">
    <source>
        <dbReference type="SAM" id="Phobius"/>
    </source>
</evidence>
<dbReference type="Proteomes" id="UP000807025">
    <property type="component" value="Unassembled WGS sequence"/>
</dbReference>
<feature type="transmembrane region" description="Helical" evidence="1">
    <location>
        <begin position="70"/>
        <end position="90"/>
    </location>
</feature>
<keyword evidence="3" id="KW-1185">Reference proteome</keyword>
<dbReference type="EMBL" id="MU154575">
    <property type="protein sequence ID" value="KAF9494225.1"/>
    <property type="molecule type" value="Genomic_DNA"/>
</dbReference>
<evidence type="ECO:0000313" key="3">
    <source>
        <dbReference type="Proteomes" id="UP000807025"/>
    </source>
</evidence>
<comment type="caution">
    <text evidence="2">The sequence shown here is derived from an EMBL/GenBank/DDBJ whole genome shotgun (WGS) entry which is preliminary data.</text>
</comment>
<gene>
    <name evidence="2" type="ORF">BDN71DRAFT_1507792</name>
</gene>